<dbReference type="EMBL" id="CAJVRL010000078">
    <property type="protein sequence ID" value="CAG8957311.1"/>
    <property type="molecule type" value="Genomic_DNA"/>
</dbReference>
<evidence type="ECO:0000256" key="2">
    <source>
        <dbReference type="ARBA" id="ARBA00022692"/>
    </source>
</evidence>
<dbReference type="InterPro" id="IPR049326">
    <property type="entry name" value="Rhodopsin_dom_fungi"/>
</dbReference>
<dbReference type="PANTHER" id="PTHR33048">
    <property type="entry name" value="PTH11-LIKE INTEGRAL MEMBRANE PROTEIN (AFU_ORTHOLOGUE AFUA_5G11245)"/>
    <property type="match status" value="1"/>
</dbReference>
<feature type="transmembrane region" description="Helical" evidence="6">
    <location>
        <begin position="20"/>
        <end position="44"/>
    </location>
</feature>
<dbReference type="AlphaFoldDB" id="A0A9N9L063"/>
<comment type="similarity">
    <text evidence="5">Belongs to the SAT4 family.</text>
</comment>
<evidence type="ECO:0000256" key="6">
    <source>
        <dbReference type="SAM" id="Phobius"/>
    </source>
</evidence>
<dbReference type="OrthoDB" id="10017208at2759"/>
<evidence type="ECO:0000313" key="8">
    <source>
        <dbReference type="EMBL" id="CAG8957311.1"/>
    </source>
</evidence>
<feature type="transmembrane region" description="Helical" evidence="6">
    <location>
        <begin position="100"/>
        <end position="123"/>
    </location>
</feature>
<dbReference type="Pfam" id="PF20684">
    <property type="entry name" value="Fung_rhodopsin"/>
    <property type="match status" value="1"/>
</dbReference>
<protein>
    <recommendedName>
        <fullName evidence="7">Rhodopsin domain-containing protein</fullName>
    </recommendedName>
</protein>
<keyword evidence="2 6" id="KW-0812">Transmembrane</keyword>
<dbReference type="PANTHER" id="PTHR33048:SF47">
    <property type="entry name" value="INTEGRAL MEMBRANE PROTEIN-RELATED"/>
    <property type="match status" value="1"/>
</dbReference>
<comment type="caution">
    <text evidence="8">The sequence shown here is derived from an EMBL/GenBank/DDBJ whole genome shotgun (WGS) entry which is preliminary data.</text>
</comment>
<evidence type="ECO:0000259" key="7">
    <source>
        <dbReference type="Pfam" id="PF20684"/>
    </source>
</evidence>
<comment type="subcellular location">
    <subcellularLocation>
        <location evidence="1">Membrane</location>
        <topology evidence="1">Multi-pass membrane protein</topology>
    </subcellularLocation>
</comment>
<proteinExistence type="inferred from homology"/>
<evidence type="ECO:0000256" key="3">
    <source>
        <dbReference type="ARBA" id="ARBA00022989"/>
    </source>
</evidence>
<organism evidence="8 9">
    <name type="scientific">Hymenoscyphus fraxineus</name>
    <dbReference type="NCBI Taxonomy" id="746836"/>
    <lineage>
        <taxon>Eukaryota</taxon>
        <taxon>Fungi</taxon>
        <taxon>Dikarya</taxon>
        <taxon>Ascomycota</taxon>
        <taxon>Pezizomycotina</taxon>
        <taxon>Leotiomycetes</taxon>
        <taxon>Helotiales</taxon>
        <taxon>Helotiaceae</taxon>
        <taxon>Hymenoscyphus</taxon>
    </lineage>
</organism>
<dbReference type="Proteomes" id="UP000696280">
    <property type="component" value="Unassembled WGS sequence"/>
</dbReference>
<keyword evidence="4 6" id="KW-0472">Membrane</keyword>
<sequence length="343" mass="38093">MNSTYPGLRPTGQRSIAPRAFLNLLLTFIFTSLALIFLVLRLVARFILTKTGGKDELIIIVAFIFAVGLIPATLHQADHGLGIPTSQLNLADIREILKGLYAAIICYIMALWLAKLAIGLQYLRVFKTGKTRIVVWLAIFLTVAYGIEAMVLAVFTCKPINSFWNVELDGECIDLKVGYVTNASYQIVSDLIFLAIPMPLLSKVNIPMEKRLWALSALGIGIVGCLMSILRLHGLYELGISDDLAFENAYLSMWSNLEVLVAILCACSQTFQPIIRSAFPNLLPETESLKSQPFYREPLPIYQPTQIPNNATSGSNTIVFFSGMNLEVVDRDKKVVFDKENLI</sequence>
<name>A0A9N9L063_9HELO</name>
<dbReference type="InterPro" id="IPR052337">
    <property type="entry name" value="SAT4-like"/>
</dbReference>
<keyword evidence="3 6" id="KW-1133">Transmembrane helix</keyword>
<reference evidence="8" key="1">
    <citation type="submission" date="2021-07" db="EMBL/GenBank/DDBJ databases">
        <authorList>
            <person name="Durling M."/>
        </authorList>
    </citation>
    <scope>NUCLEOTIDE SEQUENCE</scope>
</reference>
<dbReference type="GO" id="GO:0016020">
    <property type="term" value="C:membrane"/>
    <property type="evidence" value="ECO:0007669"/>
    <property type="project" value="UniProtKB-SubCell"/>
</dbReference>
<feature type="transmembrane region" description="Helical" evidence="6">
    <location>
        <begin position="212"/>
        <end position="230"/>
    </location>
</feature>
<evidence type="ECO:0000256" key="4">
    <source>
        <dbReference type="ARBA" id="ARBA00023136"/>
    </source>
</evidence>
<evidence type="ECO:0000313" key="9">
    <source>
        <dbReference type="Proteomes" id="UP000696280"/>
    </source>
</evidence>
<feature type="transmembrane region" description="Helical" evidence="6">
    <location>
        <begin position="56"/>
        <end position="74"/>
    </location>
</feature>
<feature type="domain" description="Rhodopsin" evidence="7">
    <location>
        <begin position="40"/>
        <end position="276"/>
    </location>
</feature>
<accession>A0A9N9L063</accession>
<feature type="transmembrane region" description="Helical" evidence="6">
    <location>
        <begin position="135"/>
        <end position="155"/>
    </location>
</feature>
<evidence type="ECO:0000256" key="1">
    <source>
        <dbReference type="ARBA" id="ARBA00004141"/>
    </source>
</evidence>
<gene>
    <name evidence="8" type="ORF">HYFRA_00010734</name>
</gene>
<keyword evidence="9" id="KW-1185">Reference proteome</keyword>
<evidence type="ECO:0000256" key="5">
    <source>
        <dbReference type="ARBA" id="ARBA00038359"/>
    </source>
</evidence>